<organism evidence="3 4">
    <name type="scientific">Argiope bruennichi</name>
    <name type="common">Wasp spider</name>
    <name type="synonym">Aranea bruennichi</name>
    <dbReference type="NCBI Taxonomy" id="94029"/>
    <lineage>
        <taxon>Eukaryota</taxon>
        <taxon>Metazoa</taxon>
        <taxon>Ecdysozoa</taxon>
        <taxon>Arthropoda</taxon>
        <taxon>Chelicerata</taxon>
        <taxon>Arachnida</taxon>
        <taxon>Araneae</taxon>
        <taxon>Araneomorphae</taxon>
        <taxon>Entelegynae</taxon>
        <taxon>Araneoidea</taxon>
        <taxon>Araneidae</taxon>
        <taxon>Argiope</taxon>
    </lineage>
</organism>
<feature type="compositionally biased region" description="Polar residues" evidence="1">
    <location>
        <begin position="1414"/>
        <end position="1427"/>
    </location>
</feature>
<evidence type="ECO:0000256" key="2">
    <source>
        <dbReference type="SAM" id="SignalP"/>
    </source>
</evidence>
<feature type="compositionally biased region" description="Basic and acidic residues" evidence="1">
    <location>
        <begin position="812"/>
        <end position="822"/>
    </location>
</feature>
<evidence type="ECO:0000313" key="3">
    <source>
        <dbReference type="EMBL" id="KAF8790256.1"/>
    </source>
</evidence>
<sequence length="2157" mass="248532">MHLNIMLLLGIVLVLIVQVTESNEILKLPLALIQNGMNGEFIQGKIFPFFADMKESIEQFKDSNAVSKLINRILQDGKDDMKFRLKRDVSNILTKNCSENRTNVLKNDKFRGVKLESSNVNENSQKSTVRRFKRNIEYDSSDVLLRDSSVKQEENTESVRQDLESINMEDENMRSFRSQIESLLENDAHERQFFESEDRRILEPVNKRIFKSENRRFFETGGRKVFEPEGTVMFLPGNKEYREVDDGRNFEVDDGSFEIDDGRKFTLEDGRNIEAYYKRKFKPDNRQNFEADDGLIFESEDARIFKPKSSGIFESENIYNKKSREPFENSRDNTPYVHQNLESMFAKGRKMKDFGSKFQRNTESYSNDRRFFQTNETNNNDTEYMNGNSDLIFGKIQNRKSFQPKLKRNLEIDVASQRNFSQHLLRKYPNYKRENKAINEDMASTFVIPKARNIFTRKKRSVLTHINPLHINSYKELVQNTVLSSKNYLDLKKFNDTLINNIPILPNNSNADSEKMFSFVQNLNSANEKLLDLKNRNLAKNSLSSYLNNEHKVPKNYIFQKNTVKESTQTPEKEFFKKISSPAFKEIKKKSLQQVHLGDKEEFSVSIKNDDRLNLFEGQGHNLLKGKNHLRNKWHNGNALEVGDVKANQKKDNITRTFQINSDENVDKQISNATRELLISKKNGEKGTMVSLIRNKKGYALEDVGNYSKQNKGILNAEAIKENSMRNDRRNEDEEADKSPIDVGKTGFIFRSFDNRDGIRHKFPNKRNKFPDRRPGVGKNTNSKSKQKKNNQKKATESKLKQASVNLKKYIPKKEGQYEKNKLRQSGNLSKSNNKKKNDLNKNSIKQLPAIGNPKALYQRSFKKMKSTTDPKLKGKKQLNLKEIERKKKYETLHSGVSSEMRFLGLKGDTKLNKAINKIQQKVPKIELKLNYDGARNNQIRFKIPPMQKSFDSNDGDFISNLFGDKKESLQLQKNENMMEKIMRGIHFKNAGFPFNKGKNSIDNSQKVDDRKSKDKKDNIQGFAAFNLKKSNLLNRGDRVIPKKVTAHEDESFDRNNILSGLGNLFNNINANTRNIISGIVNKIKSGIKGETQNLNPRIPKNRLIESVKDNFFMNEIPIKLKVKIITENEHNAKDEALAEKNKKITNYSNSIPEFQIRPLINGEDNAQNKSRAMDSKNVISSDARSKIDALFSHKSNSSKLSNNKINWNIFNKDREDDGFRFTDIDVLESSEESQVRDIVKLDKNQSKNKNDSKCQSGVKYYIVLKETDSGKILNNDEVLDHNKPPVIHKNNPAALIPPKFDTQNYSPDDKFHREKENANHQPDAFPRHNNEMNDNIAIKHNINGNRIQSENDIEENLGENEIRKFDYFEPEFSEAKRVEMKKIRANANRSNIELQKEQTPISKLNNISNSSSEDNQNGSRFNQRNPFVSKKNNDKIFNHPLFQRIFTKESTDINYKNGSEPKYKFPDGLQNTNNSNEVLRNSTNHKGILGKVKKGTSNIEAKKADMMKIQPSSEKDFTLDSRETNIKEIFHPEQWASYITHPKNKMKNIINQKILFQNNSKTPLDINIFNAPKEIPGARNIKLTKTDVFVNIPPEKLTYDNISNENLGTIPKAQQSTFVFKALLKPNQNIPSDNRINRDDISEKPNRKFFNKLKNACGKLSRKGKNDITDSKNQAHIFQKNDASRYYKGIKDETGINVNSIENSNLNANDDFTLEMETITARNSNSIKNAFDWSEIREITPKFDSFLNNFILEDGKKSKILSPKKTVEMNLESSSNEIGNKEMHDQKKSDEASKIKPSFGINDISQLLLGTHNTKMAIKNSGNVVDSDSIQNIFPDNLNYEKPAEIFISGNLRKVIENAESVPERKDKNNLAKFEYLMNNSLPKNDILMNILQLSMKNTDENHNGAWSSLNTEENFMNQKGKKFGENFNQDIAMKNYDNLLPENPMEDYLNPNDLKMVKNSTIFSNNQGAVVPINSNLEIKFKNLLQPNDIKHNYFFNQNAESNKYARNDVMSSQNSASLEDISEYDDGKEILDQNDSSSSDLFGNFEPNAIEGLMSLPDKLPEKPLIEFQLNVSPCCKYASKVLGIFSGKRNKSFSDFTQRCFCAYCPRYFNRFAKNPFNEHSSDEDNAGSKIEELPPSVYWTRALWLTLQCMKI</sequence>
<feature type="region of interest" description="Disordered" evidence="1">
    <location>
        <begin position="758"/>
        <end position="854"/>
    </location>
</feature>
<comment type="caution">
    <text evidence="3">The sequence shown here is derived from an EMBL/GenBank/DDBJ whole genome shotgun (WGS) entry which is preliminary data.</text>
</comment>
<dbReference type="EMBL" id="JABXBU010000011">
    <property type="protein sequence ID" value="KAF8790256.1"/>
    <property type="molecule type" value="Genomic_DNA"/>
</dbReference>
<feature type="region of interest" description="Disordered" evidence="1">
    <location>
        <begin position="997"/>
        <end position="1016"/>
    </location>
</feature>
<feature type="compositionally biased region" description="Polar residues" evidence="1">
    <location>
        <begin position="1392"/>
        <end position="1405"/>
    </location>
</feature>
<reference evidence="3" key="1">
    <citation type="journal article" date="2020" name="bioRxiv">
        <title>Chromosome-level reference genome of the European wasp spider Argiope bruennichi: a resource for studies on range expansion and evolutionary adaptation.</title>
        <authorList>
            <person name="Sheffer M.M."/>
            <person name="Hoppe A."/>
            <person name="Krehenwinkel H."/>
            <person name="Uhl G."/>
            <person name="Kuss A.W."/>
            <person name="Jensen L."/>
            <person name="Jensen C."/>
            <person name="Gillespie R.G."/>
            <person name="Hoff K.J."/>
            <person name="Prost S."/>
        </authorList>
    </citation>
    <scope>NUCLEOTIDE SEQUENCE</scope>
</reference>
<protein>
    <submittedName>
        <fullName evidence="3">Uncharacterized protein</fullName>
    </submittedName>
</protein>
<proteinExistence type="predicted"/>
<feature type="chain" id="PRO_5035865189" evidence="2">
    <location>
        <begin position="23"/>
        <end position="2157"/>
    </location>
</feature>
<evidence type="ECO:0000313" key="4">
    <source>
        <dbReference type="Proteomes" id="UP000807504"/>
    </source>
</evidence>
<feature type="compositionally biased region" description="Basic and acidic residues" evidence="1">
    <location>
        <begin position="1006"/>
        <end position="1016"/>
    </location>
</feature>
<feature type="compositionally biased region" description="Basic and acidic residues" evidence="1">
    <location>
        <begin position="1780"/>
        <end position="1795"/>
    </location>
</feature>
<keyword evidence="4" id="KW-1185">Reference proteome</keyword>
<feature type="signal peptide" evidence="2">
    <location>
        <begin position="1"/>
        <end position="22"/>
    </location>
</feature>
<name>A0A8T0FH02_ARGBR</name>
<accession>A0A8T0FH02</accession>
<keyword evidence="2" id="KW-0732">Signal</keyword>
<gene>
    <name evidence="3" type="ORF">HNY73_005313</name>
</gene>
<evidence type="ECO:0000256" key="1">
    <source>
        <dbReference type="SAM" id="MobiDB-lite"/>
    </source>
</evidence>
<feature type="region of interest" description="Disordered" evidence="1">
    <location>
        <begin position="1772"/>
        <end position="1796"/>
    </location>
</feature>
<feature type="region of interest" description="Disordered" evidence="1">
    <location>
        <begin position="1392"/>
        <end position="1434"/>
    </location>
</feature>
<reference evidence="3" key="2">
    <citation type="submission" date="2020-06" db="EMBL/GenBank/DDBJ databases">
        <authorList>
            <person name="Sheffer M."/>
        </authorList>
    </citation>
    <scope>NUCLEOTIDE SEQUENCE</scope>
</reference>
<dbReference type="Proteomes" id="UP000807504">
    <property type="component" value="Unassembled WGS sequence"/>
</dbReference>